<dbReference type="GO" id="GO:0004609">
    <property type="term" value="F:phosphatidylserine decarboxylase activity"/>
    <property type="evidence" value="ECO:0007669"/>
    <property type="project" value="UniProtKB-UniRule"/>
</dbReference>
<evidence type="ECO:0000256" key="6">
    <source>
        <dbReference type="ARBA" id="ARBA00023136"/>
    </source>
</evidence>
<protein>
    <recommendedName>
        <fullName evidence="12">Phosphatidylserine decarboxylase proenzyme</fullName>
        <ecNumber evidence="12">4.1.1.65</ecNumber>
    </recommendedName>
    <component>
        <recommendedName>
            <fullName evidence="12">Phosphatidylserine decarboxylase alpha chain</fullName>
        </recommendedName>
    </component>
    <component>
        <recommendedName>
            <fullName evidence="12">Phosphatidylserine decarboxylase beta chain</fullName>
        </recommendedName>
    </component>
</protein>
<evidence type="ECO:0000256" key="3">
    <source>
        <dbReference type="ARBA" id="ARBA00022516"/>
    </source>
</evidence>
<evidence type="ECO:0000256" key="2">
    <source>
        <dbReference type="ARBA" id="ARBA00022475"/>
    </source>
</evidence>
<keyword evidence="4 12" id="KW-0210">Decarboxylase</keyword>
<dbReference type="PANTHER" id="PTHR10067:SF6">
    <property type="entry name" value="PHOSPHATIDYLSERINE DECARBOXYLASE PROENZYME, MITOCHONDRIAL"/>
    <property type="match status" value="1"/>
</dbReference>
<comment type="catalytic activity">
    <reaction evidence="12">
        <text>a 1,2-diacyl-sn-glycero-3-phospho-L-serine + H(+) = a 1,2-diacyl-sn-glycero-3-phosphoethanolamine + CO2</text>
        <dbReference type="Rhea" id="RHEA:20828"/>
        <dbReference type="ChEBI" id="CHEBI:15378"/>
        <dbReference type="ChEBI" id="CHEBI:16526"/>
        <dbReference type="ChEBI" id="CHEBI:57262"/>
        <dbReference type="ChEBI" id="CHEBI:64612"/>
        <dbReference type="EC" id="4.1.1.65"/>
    </reaction>
</comment>
<sequence length="308" mass="34225">MVRQAHHERLSRKVYSINNTCYFNYCKGMNMNLFTLAQNLAPQQTLSEVAGYLAKSQNPYIKRAFVHTFAKAYNIDLAEYERGNLDDYESFNDFFTRELKSGMRPIDETADGIACPADGKISQIGAITNGQLLQAKGRDYDVGQLLADFELSKAFVDGSFATIYLAPTNYHRVHMPFDGTLVATRYVPGTLFSVNNTTAENVPDLFARNERLVCEFDTAFGRACVVLVGAMIVAGIESVATGAIKRTPYIQHRTHDIMFKKGDELGRFYLGSTAIIVLPKSANAIWGDEFVHGKTVVMGQRIGQVAKS</sequence>
<dbReference type="STRING" id="477.A9309_06025"/>
<feature type="active site" description="Schiff-base intermediate with substrate; via pyruvic acid; for decarboxylase activity" evidence="12">
    <location>
        <position position="272"/>
    </location>
</feature>
<keyword evidence="3 12" id="KW-0444">Lipid biosynthesis</keyword>
<dbReference type="AlphaFoldDB" id="A0A378TQ28"/>
<dbReference type="PANTHER" id="PTHR10067">
    <property type="entry name" value="PHOSPHATIDYLSERINE DECARBOXYLASE"/>
    <property type="match status" value="1"/>
</dbReference>
<evidence type="ECO:0000256" key="9">
    <source>
        <dbReference type="ARBA" id="ARBA00023239"/>
    </source>
</evidence>
<feature type="active site" description="Charge relay system; for autoendoproteolytic cleavage activity" evidence="12">
    <location>
        <position position="174"/>
    </location>
</feature>
<dbReference type="InterPro" id="IPR003817">
    <property type="entry name" value="PS_Dcarbxylase"/>
</dbReference>
<keyword evidence="8 12" id="KW-0594">Phospholipid biosynthesis</keyword>
<name>A0A378TQ28_MORLA</name>
<comment type="cofactor">
    <cofactor evidence="12">
        <name>pyruvate</name>
        <dbReference type="ChEBI" id="CHEBI:15361"/>
    </cofactor>
    <text evidence="12">Binds 1 pyruvoyl group covalently per subunit.</text>
</comment>
<feature type="chain" id="PRO_5023561312" description="Phosphatidylserine decarboxylase alpha chain" evidence="12">
    <location>
        <begin position="272"/>
        <end position="308"/>
    </location>
</feature>
<dbReference type="HAMAP" id="MF_00662">
    <property type="entry name" value="PS_decarb_PSD_B_type1"/>
    <property type="match status" value="1"/>
</dbReference>
<dbReference type="EMBL" id="UGQU01000002">
    <property type="protein sequence ID" value="STZ62949.1"/>
    <property type="molecule type" value="Genomic_DNA"/>
</dbReference>
<evidence type="ECO:0000256" key="12">
    <source>
        <dbReference type="HAMAP-Rule" id="MF_00662"/>
    </source>
</evidence>
<evidence type="ECO:0000256" key="4">
    <source>
        <dbReference type="ARBA" id="ARBA00022793"/>
    </source>
</evidence>
<dbReference type="GO" id="GO:0006646">
    <property type="term" value="P:phosphatidylethanolamine biosynthetic process"/>
    <property type="evidence" value="ECO:0007669"/>
    <property type="project" value="UniProtKB-UniRule"/>
</dbReference>
<comment type="function">
    <text evidence="12">Catalyzes the formation of phosphatidylethanolamine (PtdEtn) from phosphatidylserine (PtdSer).</text>
</comment>
<dbReference type="Pfam" id="PF02666">
    <property type="entry name" value="PS_Dcarbxylase"/>
    <property type="match status" value="1"/>
</dbReference>
<keyword evidence="5 12" id="KW-0443">Lipid metabolism</keyword>
<feature type="chain" id="PRO_5023561313" description="Phosphatidylserine decarboxylase beta chain" evidence="12">
    <location>
        <begin position="1"/>
        <end position="271"/>
    </location>
</feature>
<comment type="similarity">
    <text evidence="12">Belongs to the phosphatidylserine decarboxylase family. PSD-B subfamily. Prokaryotic type I sub-subfamily.</text>
</comment>
<organism evidence="13 14">
    <name type="scientific">Moraxella lacunata</name>
    <dbReference type="NCBI Taxonomy" id="477"/>
    <lineage>
        <taxon>Bacteria</taxon>
        <taxon>Pseudomonadati</taxon>
        <taxon>Pseudomonadota</taxon>
        <taxon>Gammaproteobacteria</taxon>
        <taxon>Moraxellales</taxon>
        <taxon>Moraxellaceae</taxon>
        <taxon>Moraxella</taxon>
    </lineage>
</organism>
<feature type="modified residue" description="Pyruvic acid (Ser); by autocatalysis" evidence="12">
    <location>
        <position position="272"/>
    </location>
</feature>
<proteinExistence type="inferred from homology"/>
<keyword evidence="6 12" id="KW-0472">Membrane</keyword>
<evidence type="ECO:0000256" key="7">
    <source>
        <dbReference type="ARBA" id="ARBA00023145"/>
    </source>
</evidence>
<comment type="pathway">
    <text evidence="1">Lipid metabolism.</text>
</comment>
<evidence type="ECO:0000256" key="1">
    <source>
        <dbReference type="ARBA" id="ARBA00005189"/>
    </source>
</evidence>
<evidence type="ECO:0000313" key="14">
    <source>
        <dbReference type="Proteomes" id="UP000254437"/>
    </source>
</evidence>
<comment type="PTM">
    <text evidence="12">Is synthesized initially as an inactive proenzyme. Formation of the active enzyme involves a self-maturation process in which the active site pyruvoyl group is generated from an internal serine residue via an autocatalytic post-translational modification. Two non-identical subunits are generated from the proenzyme in this reaction, and the pyruvate is formed at the N-terminus of the alpha chain, which is derived from the carboxyl end of the proenzyme. The autoendoproteolytic cleavage occurs by a canonical serine protease mechanism, in which the side chain hydroxyl group of the serine supplies its oxygen atom to form the C-terminus of the beta chain, while the remainder of the serine residue undergoes an oxidative deamination to produce ammonia and the pyruvoyl prosthetic group on the alpha chain. During this reaction, the Ser that is part of the protease active site of the proenzyme becomes the pyruvoyl prosthetic group, which constitutes an essential element of the active site of the mature decarboxylase.</text>
</comment>
<keyword evidence="10 12" id="KW-1208">Phospholipid metabolism</keyword>
<evidence type="ECO:0000256" key="10">
    <source>
        <dbReference type="ARBA" id="ARBA00023264"/>
    </source>
</evidence>
<gene>
    <name evidence="12 13" type="primary">psd</name>
    <name evidence="13" type="ORF">NCTC10359_01355</name>
</gene>
<comment type="subcellular location">
    <subcellularLocation>
        <location evidence="12">Cell membrane</location>
        <topology evidence="12">Peripheral membrane protein</topology>
    </subcellularLocation>
</comment>
<feature type="active site" description="Charge relay system; for autoendoproteolytic cleavage activity" evidence="12">
    <location>
        <position position="272"/>
    </location>
</feature>
<evidence type="ECO:0000313" key="13">
    <source>
        <dbReference type="EMBL" id="STZ62949.1"/>
    </source>
</evidence>
<reference evidence="13 14" key="1">
    <citation type="submission" date="2018-06" db="EMBL/GenBank/DDBJ databases">
        <authorList>
            <consortium name="Pathogen Informatics"/>
            <person name="Doyle S."/>
        </authorList>
    </citation>
    <scope>NUCLEOTIDE SEQUENCE [LARGE SCALE GENOMIC DNA]</scope>
    <source>
        <strain evidence="13 14">NCTC10359</strain>
    </source>
</reference>
<evidence type="ECO:0000256" key="11">
    <source>
        <dbReference type="ARBA" id="ARBA00023317"/>
    </source>
</evidence>
<dbReference type="InterPro" id="IPR033177">
    <property type="entry name" value="PSD-B"/>
</dbReference>
<keyword evidence="11 12" id="KW-0670">Pyruvate</keyword>
<accession>A0A378TQ28</accession>
<dbReference type="InterPro" id="IPR033178">
    <property type="entry name" value="PSD_type1_pro"/>
</dbReference>
<evidence type="ECO:0000256" key="5">
    <source>
        <dbReference type="ARBA" id="ARBA00023098"/>
    </source>
</evidence>
<dbReference type="UniPathway" id="UPA00558">
    <property type="reaction ID" value="UER00616"/>
</dbReference>
<feature type="active site" description="Charge relay system; for autoendoproteolytic cleavage activity" evidence="12">
    <location>
        <position position="118"/>
    </location>
</feature>
<comment type="subunit">
    <text evidence="12">Heterodimer of a large membrane-associated beta subunit and a small pyruvoyl-containing alpha subunit.</text>
</comment>
<feature type="site" description="Cleavage (non-hydrolytic); by autocatalysis" evidence="12">
    <location>
        <begin position="271"/>
        <end position="272"/>
    </location>
</feature>
<dbReference type="NCBIfam" id="TIGR00163">
    <property type="entry name" value="PS_decarb"/>
    <property type="match status" value="1"/>
</dbReference>
<dbReference type="Proteomes" id="UP000254437">
    <property type="component" value="Unassembled WGS sequence"/>
</dbReference>
<keyword evidence="2 12" id="KW-1003">Cell membrane</keyword>
<keyword evidence="9 12" id="KW-0456">Lyase</keyword>
<dbReference type="GO" id="GO:0005886">
    <property type="term" value="C:plasma membrane"/>
    <property type="evidence" value="ECO:0007669"/>
    <property type="project" value="UniProtKB-SubCell"/>
</dbReference>
<dbReference type="EC" id="4.1.1.65" evidence="12"/>
<keyword evidence="7 12" id="KW-0865">Zymogen</keyword>
<evidence type="ECO:0000256" key="8">
    <source>
        <dbReference type="ARBA" id="ARBA00023209"/>
    </source>
</evidence>
<comment type="pathway">
    <text evidence="12">Phospholipid metabolism; phosphatidylethanolamine biosynthesis; phosphatidylethanolamine from CDP-diacylglycerol: step 2/2.</text>
</comment>